<dbReference type="PIRSF" id="PIRSF010256">
    <property type="entry name" value="CoxE_vWa"/>
    <property type="match status" value="1"/>
</dbReference>
<dbReference type="PANTHER" id="PTHR39338">
    <property type="entry name" value="BLL5662 PROTEIN-RELATED"/>
    <property type="match status" value="1"/>
</dbReference>
<comment type="caution">
    <text evidence="2">The sequence shown here is derived from an EMBL/GenBank/DDBJ whole genome shotgun (WGS) entry which is preliminary data.</text>
</comment>
<accession>A0A2D0MZH1</accession>
<dbReference type="OrthoDB" id="9790469at2"/>
<gene>
    <name evidence="2" type="ORF">CRP01_35685</name>
</gene>
<keyword evidence="3" id="KW-1185">Reference proteome</keyword>
<dbReference type="PANTHER" id="PTHR39338:SF6">
    <property type="entry name" value="BLL5662 PROTEIN"/>
    <property type="match status" value="1"/>
</dbReference>
<evidence type="ECO:0000313" key="3">
    <source>
        <dbReference type="Proteomes" id="UP000223913"/>
    </source>
</evidence>
<dbReference type="EMBL" id="PDUD01000050">
    <property type="protein sequence ID" value="PHN01692.1"/>
    <property type="molecule type" value="Genomic_DNA"/>
</dbReference>
<feature type="domain" description="VWFA" evidence="1">
    <location>
        <begin position="208"/>
        <end position="374"/>
    </location>
</feature>
<dbReference type="InterPro" id="IPR036465">
    <property type="entry name" value="vWFA_dom_sf"/>
</dbReference>
<dbReference type="Pfam" id="PF05762">
    <property type="entry name" value="VWA_CoxE"/>
    <property type="match status" value="1"/>
</dbReference>
<dbReference type="Gene3D" id="3.40.50.410">
    <property type="entry name" value="von Willebrand factor, type A domain"/>
    <property type="match status" value="1"/>
</dbReference>
<evidence type="ECO:0000313" key="2">
    <source>
        <dbReference type="EMBL" id="PHN01692.1"/>
    </source>
</evidence>
<dbReference type="InterPro" id="IPR011195">
    <property type="entry name" value="UCP010256"/>
</dbReference>
<dbReference type="SMART" id="SM00327">
    <property type="entry name" value="VWA"/>
    <property type="match status" value="1"/>
</dbReference>
<name>A0A2D0MZH1_FLAN2</name>
<organism evidence="2 3">
    <name type="scientific">Flavilitoribacter nigricans (strain ATCC 23147 / DSM 23189 / NBRC 102662 / NCIMB 1420 / SS-2)</name>
    <name type="common">Lewinella nigricans</name>
    <dbReference type="NCBI Taxonomy" id="1122177"/>
    <lineage>
        <taxon>Bacteria</taxon>
        <taxon>Pseudomonadati</taxon>
        <taxon>Bacteroidota</taxon>
        <taxon>Saprospiria</taxon>
        <taxon>Saprospirales</taxon>
        <taxon>Lewinellaceae</taxon>
        <taxon>Flavilitoribacter</taxon>
    </lineage>
</organism>
<dbReference type="InterPro" id="IPR002035">
    <property type="entry name" value="VWF_A"/>
</dbReference>
<proteinExistence type="predicted"/>
<dbReference type="Proteomes" id="UP000223913">
    <property type="component" value="Unassembled WGS sequence"/>
</dbReference>
<dbReference type="RefSeq" id="WP_099154878.1">
    <property type="nucleotide sequence ID" value="NZ_PDUD01000050.1"/>
</dbReference>
<evidence type="ECO:0000259" key="1">
    <source>
        <dbReference type="SMART" id="SM00327"/>
    </source>
</evidence>
<dbReference type="AlphaFoldDB" id="A0A2D0MZH1"/>
<dbReference type="InterPro" id="IPR008912">
    <property type="entry name" value="Uncharacterised_CoxE"/>
</dbReference>
<dbReference type="CDD" id="cd00198">
    <property type="entry name" value="vWFA"/>
    <property type="match status" value="1"/>
</dbReference>
<reference evidence="2 3" key="1">
    <citation type="submission" date="2017-10" db="EMBL/GenBank/DDBJ databases">
        <title>The draft genome sequence of Lewinella nigricans NBRC 102662.</title>
        <authorList>
            <person name="Wang K."/>
        </authorList>
    </citation>
    <scope>NUCLEOTIDE SEQUENCE [LARGE SCALE GENOMIC DNA]</scope>
    <source>
        <strain evidence="2 3">NBRC 102662</strain>
    </source>
</reference>
<sequence length="378" mass="43317">MDRELIVRRTSLSENILGFCRYLRHKDFRIGPAEEADALLAMETLGPFANPDIFRLSLRAVLARTRAQQLVFDELYSEYWCELEKAVDSKIKDAPEEKPKPKPAAGNFQSIKDWLNKNNKKDEESEAAAYSALATSGKKSFEGFSDDELTEIMRIIRRAAKPLTLQFNRRKQRARRPGDFDLRQTLRRNLRRGGDILELVYNKPKKHRPQLVLLCDVSKSMDLYSKFLVQFMYGFQRVVSRVETFVFSTSLQRITNQLNKNSFEHTLEELSLTVPGWSGGTRIGESLQTFVEDYGRRLLSRRTLVLIMSDGWDTGEPEVMEAAMASIHRQASKVIWVNPLAGSPGYEPTVRGLQAALPYIDLFVAAYDVESLRRNLII</sequence>
<dbReference type="SUPFAM" id="SSF53300">
    <property type="entry name" value="vWA-like"/>
    <property type="match status" value="1"/>
</dbReference>
<protein>
    <submittedName>
        <fullName evidence="2">VWA containing CoxE family protein</fullName>
    </submittedName>
</protein>